<dbReference type="OrthoDB" id="1822472at2759"/>
<dbReference type="Proteomes" id="UP000237000">
    <property type="component" value="Unassembled WGS sequence"/>
</dbReference>
<comment type="caution">
    <text evidence="1">The sequence shown here is derived from an EMBL/GenBank/DDBJ whole genome shotgun (WGS) entry which is preliminary data.</text>
</comment>
<evidence type="ECO:0000313" key="1">
    <source>
        <dbReference type="EMBL" id="PON73784.1"/>
    </source>
</evidence>
<protein>
    <recommendedName>
        <fullName evidence="3">Zinc knuckle CX2CX4HX4C</fullName>
    </recommendedName>
</protein>
<name>A0A2P5DKF6_TREOI</name>
<evidence type="ECO:0000313" key="2">
    <source>
        <dbReference type="Proteomes" id="UP000237000"/>
    </source>
</evidence>
<dbReference type="InParanoid" id="A0A2P5DKF6"/>
<dbReference type="EMBL" id="JXTC01000264">
    <property type="protein sequence ID" value="PON73784.1"/>
    <property type="molecule type" value="Genomic_DNA"/>
</dbReference>
<organism evidence="1 2">
    <name type="scientific">Trema orientale</name>
    <name type="common">Charcoal tree</name>
    <name type="synonym">Celtis orientalis</name>
    <dbReference type="NCBI Taxonomy" id="63057"/>
    <lineage>
        <taxon>Eukaryota</taxon>
        <taxon>Viridiplantae</taxon>
        <taxon>Streptophyta</taxon>
        <taxon>Embryophyta</taxon>
        <taxon>Tracheophyta</taxon>
        <taxon>Spermatophyta</taxon>
        <taxon>Magnoliopsida</taxon>
        <taxon>eudicotyledons</taxon>
        <taxon>Gunneridae</taxon>
        <taxon>Pentapetalae</taxon>
        <taxon>rosids</taxon>
        <taxon>fabids</taxon>
        <taxon>Rosales</taxon>
        <taxon>Cannabaceae</taxon>
        <taxon>Trema</taxon>
    </lineage>
</organism>
<keyword evidence="2" id="KW-1185">Reference proteome</keyword>
<gene>
    <name evidence="1" type="ORF">TorRG33x02_248360</name>
</gene>
<sequence>YERLPDFCFRCSGIRHRVRECIYSGEAKNDAVSSDFRYRNWLKVPPLRPKIPKSKAER</sequence>
<dbReference type="AlphaFoldDB" id="A0A2P5DKF6"/>
<evidence type="ECO:0008006" key="3">
    <source>
        <dbReference type="Google" id="ProtNLM"/>
    </source>
</evidence>
<proteinExistence type="predicted"/>
<reference evidence="2" key="1">
    <citation type="submission" date="2016-06" db="EMBL/GenBank/DDBJ databases">
        <title>Parallel loss of symbiosis genes in relatives of nitrogen-fixing non-legume Parasponia.</title>
        <authorList>
            <person name="Van Velzen R."/>
            <person name="Holmer R."/>
            <person name="Bu F."/>
            <person name="Rutten L."/>
            <person name="Van Zeijl A."/>
            <person name="Liu W."/>
            <person name="Santuari L."/>
            <person name="Cao Q."/>
            <person name="Sharma T."/>
            <person name="Shen D."/>
            <person name="Roswanjaya Y."/>
            <person name="Wardhani T."/>
            <person name="Kalhor M.S."/>
            <person name="Jansen J."/>
            <person name="Van den Hoogen J."/>
            <person name="Gungor B."/>
            <person name="Hartog M."/>
            <person name="Hontelez J."/>
            <person name="Verver J."/>
            <person name="Yang W.-C."/>
            <person name="Schijlen E."/>
            <person name="Repin R."/>
            <person name="Schilthuizen M."/>
            <person name="Schranz E."/>
            <person name="Heidstra R."/>
            <person name="Miyata K."/>
            <person name="Fedorova E."/>
            <person name="Kohlen W."/>
            <person name="Bisseling T."/>
            <person name="Smit S."/>
            <person name="Geurts R."/>
        </authorList>
    </citation>
    <scope>NUCLEOTIDE SEQUENCE [LARGE SCALE GENOMIC DNA]</scope>
    <source>
        <strain evidence="2">cv. RG33-2</strain>
    </source>
</reference>
<accession>A0A2P5DKF6</accession>
<feature type="non-terminal residue" evidence="1">
    <location>
        <position position="1"/>
    </location>
</feature>